<dbReference type="Pfam" id="PF00126">
    <property type="entry name" value="HTH_1"/>
    <property type="match status" value="1"/>
</dbReference>
<dbReference type="PROSITE" id="PS50931">
    <property type="entry name" value="HTH_LYSR"/>
    <property type="match status" value="1"/>
</dbReference>
<dbReference type="OrthoDB" id="3461417at2"/>
<dbReference type="Gene3D" id="1.10.10.10">
    <property type="entry name" value="Winged helix-like DNA-binding domain superfamily/Winged helix DNA-binding domain"/>
    <property type="match status" value="1"/>
</dbReference>
<dbReference type="GO" id="GO:0032993">
    <property type="term" value="C:protein-DNA complex"/>
    <property type="evidence" value="ECO:0007669"/>
    <property type="project" value="TreeGrafter"/>
</dbReference>
<dbReference type="PANTHER" id="PTHR30346">
    <property type="entry name" value="TRANSCRIPTIONAL DUAL REGULATOR HCAR-RELATED"/>
    <property type="match status" value="1"/>
</dbReference>
<sequence>MELRHLRYFLAVAEERHFTRAAERLHMAQPPLSQQIRQLEAELGVLLFERTRRRVELTDAGEAYLRRVRAVLAEVDDAAEEARRVAAGAQGRLVVGCVGSATYSLLPAFARALREELPGVEVSFRGEVLVPEQVAALLGHELDLALLRPPVDEPALRVRVLRTDRLIAAVPDGHRLAARRRLRVADLRDEDLVLHAAGGSVMHAAGGSVMHGVVAELCREAGFEPRVRHEVSETSTLVTFVAAGLGVAVVPEPVADLGVAGVAYRPLTGRGARIDLAAAVRADDRSPALSRAVAVLGGLVRRPDQATRASSPSRIERSPSSNSASRSRS</sequence>
<keyword evidence="3" id="KW-0238">DNA-binding</keyword>
<organism evidence="7 8">
    <name type="scientific">Saccharothrix syringae</name>
    <name type="common">Nocardiopsis syringae</name>
    <dbReference type="NCBI Taxonomy" id="103733"/>
    <lineage>
        <taxon>Bacteria</taxon>
        <taxon>Bacillati</taxon>
        <taxon>Actinomycetota</taxon>
        <taxon>Actinomycetes</taxon>
        <taxon>Pseudonocardiales</taxon>
        <taxon>Pseudonocardiaceae</taxon>
        <taxon>Saccharothrix</taxon>
    </lineage>
</organism>
<proteinExistence type="inferred from homology"/>
<comment type="similarity">
    <text evidence="1">Belongs to the LysR transcriptional regulatory family.</text>
</comment>
<dbReference type="GO" id="GO:0003677">
    <property type="term" value="F:DNA binding"/>
    <property type="evidence" value="ECO:0007669"/>
    <property type="project" value="UniProtKB-KW"/>
</dbReference>
<dbReference type="Proteomes" id="UP000325787">
    <property type="component" value="Chromosome"/>
</dbReference>
<evidence type="ECO:0000256" key="2">
    <source>
        <dbReference type="ARBA" id="ARBA00023015"/>
    </source>
</evidence>
<reference evidence="8" key="1">
    <citation type="journal article" date="2021" name="Curr. Microbiol.">
        <title>Complete genome of nocamycin-producing strain Saccharothrix syringae NRRL B-16468 reveals the biosynthetic potential for secondary metabolites.</title>
        <authorList>
            <person name="Mo X."/>
            <person name="Yang S."/>
        </authorList>
    </citation>
    <scope>NUCLEOTIDE SEQUENCE [LARGE SCALE GENOMIC DNA]</scope>
    <source>
        <strain evidence="8">ATCC 51364 / DSM 43886 / JCM 6844 / KCTC 9398 / NBRC 14523 / NRRL B-16468 / INA 2240</strain>
    </source>
</reference>
<dbReference type="PRINTS" id="PR00039">
    <property type="entry name" value="HTHLYSR"/>
</dbReference>
<evidence type="ECO:0000256" key="3">
    <source>
        <dbReference type="ARBA" id="ARBA00023125"/>
    </source>
</evidence>
<dbReference type="InterPro" id="IPR000847">
    <property type="entry name" value="LysR_HTH_N"/>
</dbReference>
<dbReference type="InterPro" id="IPR005119">
    <property type="entry name" value="LysR_subst-bd"/>
</dbReference>
<dbReference type="PANTHER" id="PTHR30346:SF0">
    <property type="entry name" value="HCA OPERON TRANSCRIPTIONAL ACTIVATOR HCAR"/>
    <property type="match status" value="1"/>
</dbReference>
<gene>
    <name evidence="7" type="ORF">EKG83_21890</name>
</gene>
<dbReference type="SUPFAM" id="SSF46785">
    <property type="entry name" value="Winged helix' DNA-binding domain"/>
    <property type="match status" value="1"/>
</dbReference>
<evidence type="ECO:0000259" key="6">
    <source>
        <dbReference type="PROSITE" id="PS50931"/>
    </source>
</evidence>
<dbReference type="Gene3D" id="3.40.190.10">
    <property type="entry name" value="Periplasmic binding protein-like II"/>
    <property type="match status" value="2"/>
</dbReference>
<evidence type="ECO:0000256" key="5">
    <source>
        <dbReference type="SAM" id="MobiDB-lite"/>
    </source>
</evidence>
<dbReference type="FunFam" id="1.10.10.10:FF:000001">
    <property type="entry name" value="LysR family transcriptional regulator"/>
    <property type="match status" value="1"/>
</dbReference>
<dbReference type="InterPro" id="IPR036390">
    <property type="entry name" value="WH_DNA-bd_sf"/>
</dbReference>
<evidence type="ECO:0000313" key="8">
    <source>
        <dbReference type="Proteomes" id="UP000325787"/>
    </source>
</evidence>
<keyword evidence="8" id="KW-1185">Reference proteome</keyword>
<dbReference type="RefSeq" id="WP_063741279.1">
    <property type="nucleotide sequence ID" value="NZ_CP034550.1"/>
</dbReference>
<keyword evidence="4" id="KW-0804">Transcription</keyword>
<evidence type="ECO:0000256" key="4">
    <source>
        <dbReference type="ARBA" id="ARBA00023163"/>
    </source>
</evidence>
<dbReference type="SUPFAM" id="SSF53850">
    <property type="entry name" value="Periplasmic binding protein-like II"/>
    <property type="match status" value="1"/>
</dbReference>
<dbReference type="AlphaFoldDB" id="A0A5Q0H0N0"/>
<dbReference type="GO" id="GO:0003700">
    <property type="term" value="F:DNA-binding transcription factor activity"/>
    <property type="evidence" value="ECO:0007669"/>
    <property type="project" value="InterPro"/>
</dbReference>
<accession>A0A5Q0H0N0</accession>
<protein>
    <submittedName>
        <fullName evidence="7">LysR family transcriptional regulator</fullName>
    </submittedName>
</protein>
<feature type="region of interest" description="Disordered" evidence="5">
    <location>
        <begin position="303"/>
        <end position="329"/>
    </location>
</feature>
<evidence type="ECO:0000313" key="7">
    <source>
        <dbReference type="EMBL" id="QFZ19729.1"/>
    </source>
</evidence>
<dbReference type="EMBL" id="CP034550">
    <property type="protein sequence ID" value="QFZ19729.1"/>
    <property type="molecule type" value="Genomic_DNA"/>
</dbReference>
<feature type="compositionally biased region" description="Low complexity" evidence="5">
    <location>
        <begin position="308"/>
        <end position="329"/>
    </location>
</feature>
<keyword evidence="2" id="KW-0805">Transcription regulation</keyword>
<dbReference type="KEGG" id="ssyi:EKG83_21890"/>
<evidence type="ECO:0000256" key="1">
    <source>
        <dbReference type="ARBA" id="ARBA00009437"/>
    </source>
</evidence>
<name>A0A5Q0H0N0_SACSY</name>
<dbReference type="Pfam" id="PF03466">
    <property type="entry name" value="LysR_substrate"/>
    <property type="match status" value="1"/>
</dbReference>
<dbReference type="CDD" id="cd08414">
    <property type="entry name" value="PBP2_LTTR_aromatics_like"/>
    <property type="match status" value="1"/>
</dbReference>
<dbReference type="InterPro" id="IPR036388">
    <property type="entry name" value="WH-like_DNA-bd_sf"/>
</dbReference>
<feature type="domain" description="HTH lysR-type" evidence="6">
    <location>
        <begin position="1"/>
        <end position="58"/>
    </location>
</feature>